<organism evidence="3 4">
    <name type="scientific">Dongia soli</name>
    <dbReference type="NCBI Taxonomy" id="600628"/>
    <lineage>
        <taxon>Bacteria</taxon>
        <taxon>Pseudomonadati</taxon>
        <taxon>Pseudomonadota</taxon>
        <taxon>Alphaproteobacteria</taxon>
        <taxon>Rhodospirillales</taxon>
        <taxon>Dongiaceae</taxon>
        <taxon>Dongia</taxon>
    </lineage>
</organism>
<dbReference type="Pfam" id="PF01590">
    <property type="entry name" value="GAF"/>
    <property type="match status" value="1"/>
</dbReference>
<dbReference type="CDD" id="cd00077">
    <property type="entry name" value="HDc"/>
    <property type="match status" value="1"/>
</dbReference>
<dbReference type="SUPFAM" id="SSF109604">
    <property type="entry name" value="HD-domain/PDEase-like"/>
    <property type="match status" value="2"/>
</dbReference>
<sequence length="549" mass="60616">MTAISNRQDPIEAPLSQSGATDSEALKQLIDLGLALSAEHDHARLLERILLGAKHLTKADGGTLYLLSDNHLQFRLIYNDSLKIALNGDDQCTASFPPLPLHLDDGGANHNNLATYVALTGKSVTIADAYGDISFDFSGIRAFDARTGYRSKSLLAVPLKNNKHEVLGVLQLINARPARTSPETTDCIAFNDEILPLINALASQAAIALDNQRLLQEQRELFDAFITMMAQAIDAKSPYTGGHCERVPVLTEMLAQAACYESEGPLADFSLTAEQWYELRVAGGLHDVGKVTTPVHILDKATKLEKIHDRIHEVKTRLELLRRDAEIACLKAQLAGTSRELAEAECDARLTELDSMSAFLAKANIGGEFMADADIERLRQIANESWSLQAAPQPLLEEEELENLSIRRGTLNAADRKIVNDHIVHTIRMLETLPFPKHLRNVAEIAGGHHEKMDGTGYPKGLKRHEMSWLARMMGIADIFEALTACDRPYKAPKTLSESIGIMAEMKRTGHIDPDLFDLFLRSGIYRRYAERFLEPCQIDAVDIAACLA</sequence>
<proteinExistence type="predicted"/>
<gene>
    <name evidence="3" type="ORF">SMD27_13840</name>
</gene>
<keyword evidence="4" id="KW-1185">Reference proteome</keyword>
<dbReference type="PANTHER" id="PTHR43155:SF2">
    <property type="entry name" value="CYCLIC DI-GMP PHOSPHODIESTERASE PA4108"/>
    <property type="match status" value="1"/>
</dbReference>
<dbReference type="SUPFAM" id="SSF55781">
    <property type="entry name" value="GAF domain-like"/>
    <property type="match status" value="1"/>
</dbReference>
<dbReference type="PROSITE" id="PS51832">
    <property type="entry name" value="HD_GYP"/>
    <property type="match status" value="1"/>
</dbReference>
<comment type="caution">
    <text evidence="3">The sequence shown here is derived from an EMBL/GenBank/DDBJ whole genome shotgun (WGS) entry which is preliminary data.</text>
</comment>
<dbReference type="SMART" id="SM00065">
    <property type="entry name" value="GAF"/>
    <property type="match status" value="1"/>
</dbReference>
<dbReference type="InterPro" id="IPR003018">
    <property type="entry name" value="GAF"/>
</dbReference>
<dbReference type="InterPro" id="IPR003607">
    <property type="entry name" value="HD/PDEase_dom"/>
</dbReference>
<accession>A0ABU5EDN0</accession>
<evidence type="ECO:0000259" key="2">
    <source>
        <dbReference type="PROSITE" id="PS51832"/>
    </source>
</evidence>
<dbReference type="Proteomes" id="UP001279642">
    <property type="component" value="Unassembled WGS sequence"/>
</dbReference>
<keyword evidence="1" id="KW-0175">Coiled coil</keyword>
<dbReference type="InterPro" id="IPR037522">
    <property type="entry name" value="HD_GYP_dom"/>
</dbReference>
<name>A0ABU5EDN0_9PROT</name>
<dbReference type="Gene3D" id="3.30.450.40">
    <property type="match status" value="1"/>
</dbReference>
<evidence type="ECO:0000313" key="3">
    <source>
        <dbReference type="EMBL" id="MDY0883929.1"/>
    </source>
</evidence>
<protein>
    <submittedName>
        <fullName evidence="3">HD domain-containing phosphohydrolase</fullName>
    </submittedName>
</protein>
<dbReference type="PANTHER" id="PTHR43155">
    <property type="entry name" value="CYCLIC DI-GMP PHOSPHODIESTERASE PA4108-RELATED"/>
    <property type="match status" value="1"/>
</dbReference>
<reference evidence="3 4" key="1">
    <citation type="journal article" date="2016" name="Antonie Van Leeuwenhoek">
        <title>Dongia soli sp. nov., isolated from soil from Dokdo, Korea.</title>
        <authorList>
            <person name="Kim D.U."/>
            <person name="Lee H."/>
            <person name="Kim H."/>
            <person name="Kim S.G."/>
            <person name="Ka J.O."/>
        </authorList>
    </citation>
    <scope>NUCLEOTIDE SEQUENCE [LARGE SCALE GENOMIC DNA]</scope>
    <source>
        <strain evidence="3 4">D78</strain>
    </source>
</reference>
<feature type="domain" description="HD-GYP" evidence="2">
    <location>
        <begin position="334"/>
        <end position="536"/>
    </location>
</feature>
<feature type="coiled-coil region" evidence="1">
    <location>
        <begin position="304"/>
        <end position="347"/>
    </location>
</feature>
<evidence type="ECO:0000256" key="1">
    <source>
        <dbReference type="SAM" id="Coils"/>
    </source>
</evidence>
<dbReference type="RefSeq" id="WP_320508994.1">
    <property type="nucleotide sequence ID" value="NZ_JAXCLW010000003.1"/>
</dbReference>
<dbReference type="InterPro" id="IPR029016">
    <property type="entry name" value="GAF-like_dom_sf"/>
</dbReference>
<evidence type="ECO:0000313" key="4">
    <source>
        <dbReference type="Proteomes" id="UP001279642"/>
    </source>
</evidence>
<dbReference type="Gene3D" id="1.10.3210.10">
    <property type="entry name" value="Hypothetical protein af1432"/>
    <property type="match status" value="2"/>
</dbReference>
<dbReference type="EMBL" id="JAXCLW010000003">
    <property type="protein sequence ID" value="MDY0883929.1"/>
    <property type="molecule type" value="Genomic_DNA"/>
</dbReference>
<dbReference type="Pfam" id="PF13487">
    <property type="entry name" value="HD_5"/>
    <property type="match status" value="1"/>
</dbReference>